<feature type="domain" description="UDENN" evidence="5">
    <location>
        <begin position="1"/>
        <end position="319"/>
    </location>
</feature>
<dbReference type="PANTHER" id="PTHR13196">
    <property type="entry name" value="DENN DOMAIN-CONTAINING"/>
    <property type="match status" value="1"/>
</dbReference>
<dbReference type="Pfam" id="PF03455">
    <property type="entry name" value="dDENN"/>
    <property type="match status" value="1"/>
</dbReference>
<keyword evidence="2" id="KW-0344">Guanine-nucleotide releasing factor</keyword>
<dbReference type="PANTHER" id="PTHR13196:SF22">
    <property type="entry name" value="DENN DOMAIN-CONTAINING PROTEIN 1A"/>
    <property type="match status" value="1"/>
</dbReference>
<feature type="compositionally biased region" description="Polar residues" evidence="4">
    <location>
        <begin position="881"/>
        <end position="894"/>
    </location>
</feature>
<feature type="region of interest" description="Disordered" evidence="4">
    <location>
        <begin position="943"/>
        <end position="985"/>
    </location>
</feature>
<feature type="compositionally biased region" description="Basic residues" evidence="4">
    <location>
        <begin position="441"/>
        <end position="450"/>
    </location>
</feature>
<comment type="subcellular location">
    <subcellularLocation>
        <location evidence="1">Cytoplasmic vesicle</location>
        <location evidence="1">Clathrin-coated vesicle</location>
    </subcellularLocation>
</comment>
<dbReference type="Gene3D" id="6.10.140.1000">
    <property type="match status" value="1"/>
</dbReference>
<keyword evidence="7" id="KW-1185">Reference proteome</keyword>
<feature type="region of interest" description="Disordered" evidence="4">
    <location>
        <begin position="881"/>
        <end position="916"/>
    </location>
</feature>
<feature type="compositionally biased region" description="Basic and acidic residues" evidence="4">
    <location>
        <begin position="532"/>
        <end position="545"/>
    </location>
</feature>
<evidence type="ECO:0000259" key="5">
    <source>
        <dbReference type="PROSITE" id="PS50211"/>
    </source>
</evidence>
<dbReference type="GO" id="GO:0006897">
    <property type="term" value="P:endocytosis"/>
    <property type="evidence" value="ECO:0007669"/>
    <property type="project" value="TreeGrafter"/>
</dbReference>
<feature type="compositionally biased region" description="Basic and acidic residues" evidence="4">
    <location>
        <begin position="948"/>
        <end position="965"/>
    </location>
</feature>
<evidence type="ECO:0000256" key="4">
    <source>
        <dbReference type="SAM" id="MobiDB-lite"/>
    </source>
</evidence>
<organism evidence="6 7">
    <name type="scientific">Ptilorrhoa leucosticta</name>
    <dbReference type="NCBI Taxonomy" id="449384"/>
    <lineage>
        <taxon>Eukaryota</taxon>
        <taxon>Metazoa</taxon>
        <taxon>Chordata</taxon>
        <taxon>Craniata</taxon>
        <taxon>Vertebrata</taxon>
        <taxon>Euteleostomi</taxon>
        <taxon>Archelosauria</taxon>
        <taxon>Archosauria</taxon>
        <taxon>Dinosauria</taxon>
        <taxon>Saurischia</taxon>
        <taxon>Theropoda</taxon>
        <taxon>Coelurosauria</taxon>
        <taxon>Aves</taxon>
        <taxon>Neognathae</taxon>
        <taxon>Neoaves</taxon>
        <taxon>Telluraves</taxon>
        <taxon>Australaves</taxon>
        <taxon>Passeriformes</taxon>
        <taxon>Corvoidea</taxon>
        <taxon>Cinclosomatidae</taxon>
        <taxon>Ptilorrhoa</taxon>
    </lineage>
</organism>
<comment type="caution">
    <text evidence="6">The sequence shown here is derived from an EMBL/GenBank/DDBJ whole genome shotgun (WGS) entry which is preliminary data.</text>
</comment>
<dbReference type="SMART" id="SM00801">
    <property type="entry name" value="dDENN"/>
    <property type="match status" value="1"/>
</dbReference>
<accession>A0A7K8M4N6</accession>
<evidence type="ECO:0000313" key="7">
    <source>
        <dbReference type="Proteomes" id="UP000547721"/>
    </source>
</evidence>
<feature type="region of interest" description="Disordered" evidence="4">
    <location>
        <begin position="590"/>
        <end position="714"/>
    </location>
</feature>
<dbReference type="Gene3D" id="3.30.450.200">
    <property type="match status" value="1"/>
</dbReference>
<dbReference type="PROSITE" id="PS50211">
    <property type="entry name" value="DENN"/>
    <property type="match status" value="1"/>
</dbReference>
<dbReference type="GO" id="GO:0005085">
    <property type="term" value="F:guanyl-nucleotide exchange factor activity"/>
    <property type="evidence" value="ECO:0007669"/>
    <property type="project" value="UniProtKB-KW"/>
</dbReference>
<dbReference type="Gene3D" id="3.40.50.11500">
    <property type="match status" value="1"/>
</dbReference>
<evidence type="ECO:0000256" key="1">
    <source>
        <dbReference type="ARBA" id="ARBA00004132"/>
    </source>
</evidence>
<feature type="compositionally biased region" description="Polar residues" evidence="4">
    <location>
        <begin position="701"/>
        <end position="712"/>
    </location>
</feature>
<feature type="compositionally biased region" description="Pro residues" evidence="4">
    <location>
        <begin position="794"/>
        <end position="808"/>
    </location>
</feature>
<proteinExistence type="predicted"/>
<dbReference type="GO" id="GO:0032456">
    <property type="term" value="P:endocytic recycling"/>
    <property type="evidence" value="ECO:0007669"/>
    <property type="project" value="TreeGrafter"/>
</dbReference>
<reference evidence="6 7" key="1">
    <citation type="submission" date="2019-09" db="EMBL/GenBank/DDBJ databases">
        <title>Bird 10,000 Genomes (B10K) Project - Family phase.</title>
        <authorList>
            <person name="Zhang G."/>
        </authorList>
    </citation>
    <scope>NUCLEOTIDE SEQUENCE [LARGE SCALE GENOMIC DNA]</scope>
    <source>
        <strain evidence="6">B10K-CU-031-17</strain>
        <tissue evidence="6">Muscle</tissue>
    </source>
</reference>
<sequence>VSSHAINQVGQNFTFVLTDIDSKQRFGFCRLSSGAKSCFCILSYLPWFEVFYKLLNVLADYSAKGQDSQRSELLETFHKLTIPEPGTSVHLGVHSYFTVPDTRELPSIPENRNLTEYFVAVDVNNMLHLYASMLYERRILICCSKLSTLTACIHGSAAMLYPMFWQHVYIPVLPPHLLDYCCAPMPYLIGIHLSLMEKVRSMALEDVVILNVDTNTLETPFDDLQSLPNDVVSALKNRLKKVSTTTGDGVARAFLKAQAAFFGSYRNALKIEPGEPITFCEEAFVSHRSSVMRQFLQNAIQLQLFKQFIDGRLDLLNSGEGFSDVFEEEINMGEYAGSDKLYHQWLSTVRKGSGAILNTVKTKANPAMKTVYKFAKDHAKMGIKEVKNRLKQKDIAENGCSAAPEEPLPRTAPSPLVEKKDPKLREDRRPITVHFGQVRPPRPHVVKRPKSNIGVEGRRTSVPSPEQPQPYRALKESDSADGEDVGSPEKAREPLPPSPLLSSKASEVNLLEDIFPSLEVEAQPQPLSQAKSLEDLRTPKEEAEQRCSFEYQRMDLGVSERNRFVPSMKLSHPYNKLWSMGHDDMAIPTKYSQSSPERPLAALGNMPSITRRPQSRDSGLAPADKDDSNPAIQGNITIPRPQGRKTPELGIVPPPPAPRASKHQAPAGSAEILTTHGRSPLVSDLIPEPFGAGNASLDPEMQQSVNSSSHPSQLLCGAAGTAEMLQPVRVKTEGAGNEDDLLLSLLDPLRTAGWPGRAPPGSAPQGSAPAPAFGTLPSDFVPPPAAPFAQPLGYPAPAPPPFLQPSPNPFTQTLPGALPVSLVRPPRGSFTPSLGHAYSSSFITPTAGFYPPQRPQPHMATLSMPNLFSQAPAVPAAGSLLLQSHSPSPTSSLQPACLGGPSKPRTLQVGQPSTKVDPKQTLALLANEPPLVPARPAKGLESVLLSSKSEETKDPFEDLLKKTKQDVSPTPGKVEQLRKRWETFE</sequence>
<feature type="non-terminal residue" evidence="6">
    <location>
        <position position="1"/>
    </location>
</feature>
<dbReference type="AlphaFoldDB" id="A0A7K8M4N6"/>
<dbReference type="GO" id="GO:0005829">
    <property type="term" value="C:cytosol"/>
    <property type="evidence" value="ECO:0007669"/>
    <property type="project" value="TreeGrafter"/>
</dbReference>
<evidence type="ECO:0000256" key="2">
    <source>
        <dbReference type="ARBA" id="ARBA00022658"/>
    </source>
</evidence>
<dbReference type="InterPro" id="IPR005112">
    <property type="entry name" value="dDENN_dom"/>
</dbReference>
<dbReference type="Proteomes" id="UP000547721">
    <property type="component" value="Unassembled WGS sequence"/>
</dbReference>
<dbReference type="InterPro" id="IPR043153">
    <property type="entry name" value="DENN_C"/>
</dbReference>
<gene>
    <name evidence="6" type="primary">Dennd1a</name>
    <name evidence="6" type="ORF">PTILEU_R09204</name>
</gene>
<feature type="region of interest" description="Disordered" evidence="4">
    <location>
        <begin position="752"/>
        <end position="819"/>
    </location>
</feature>
<dbReference type="GO" id="GO:1901981">
    <property type="term" value="F:phosphatidylinositol phosphate binding"/>
    <property type="evidence" value="ECO:0007669"/>
    <property type="project" value="TreeGrafter"/>
</dbReference>
<dbReference type="FunFam" id="3.40.50.11500:FF:000001">
    <property type="entry name" value="Putative DENN domain-containing protein 1A"/>
    <property type="match status" value="1"/>
</dbReference>
<dbReference type="FunFam" id="3.30.450.200:FF:000003">
    <property type="entry name" value="DENN domain containing 1A"/>
    <property type="match status" value="1"/>
</dbReference>
<dbReference type="InterPro" id="IPR001194">
    <property type="entry name" value="cDENN_dom"/>
</dbReference>
<evidence type="ECO:0000313" key="6">
    <source>
        <dbReference type="EMBL" id="NXE36212.1"/>
    </source>
</evidence>
<dbReference type="GO" id="GO:0030136">
    <property type="term" value="C:clathrin-coated vesicle"/>
    <property type="evidence" value="ECO:0007669"/>
    <property type="project" value="UniProtKB-SubCell"/>
</dbReference>
<feature type="compositionally biased region" description="Basic and acidic residues" evidence="4">
    <location>
        <begin position="417"/>
        <end position="430"/>
    </location>
</feature>
<dbReference type="Pfam" id="PF02141">
    <property type="entry name" value="DENN"/>
    <property type="match status" value="1"/>
</dbReference>
<feature type="non-terminal residue" evidence="6">
    <location>
        <position position="985"/>
    </location>
</feature>
<keyword evidence="3" id="KW-0968">Cytoplasmic vesicle</keyword>
<dbReference type="EMBL" id="VWYY01000225">
    <property type="protein sequence ID" value="NXE36212.1"/>
    <property type="molecule type" value="Genomic_DNA"/>
</dbReference>
<dbReference type="InterPro" id="IPR037516">
    <property type="entry name" value="Tripartite_DENN"/>
</dbReference>
<protein>
    <submittedName>
        <fullName evidence="6">DEN1A protein</fullName>
    </submittedName>
</protein>
<feature type="region of interest" description="Disordered" evidence="4">
    <location>
        <begin position="519"/>
        <end position="545"/>
    </location>
</feature>
<evidence type="ECO:0000256" key="3">
    <source>
        <dbReference type="ARBA" id="ARBA00023329"/>
    </source>
</evidence>
<feature type="compositionally biased region" description="Basic and acidic residues" evidence="4">
    <location>
        <begin position="975"/>
        <end position="985"/>
    </location>
</feature>
<feature type="compositionally biased region" description="Low complexity" evidence="4">
    <location>
        <begin position="763"/>
        <end position="772"/>
    </location>
</feature>
<dbReference type="InterPro" id="IPR040032">
    <property type="entry name" value="DENND1A/B/C"/>
</dbReference>
<name>A0A7K8M4N6_9CORV</name>
<dbReference type="SMART" id="SM00799">
    <property type="entry name" value="DENN"/>
    <property type="match status" value="1"/>
</dbReference>
<feature type="region of interest" description="Disordered" evidence="4">
    <location>
        <begin position="396"/>
        <end position="504"/>
    </location>
</feature>